<keyword evidence="4" id="KW-1134">Transmembrane beta strand</keyword>
<evidence type="ECO:0000256" key="5">
    <source>
        <dbReference type="ARBA" id="ARBA00022692"/>
    </source>
</evidence>
<evidence type="ECO:0000256" key="3">
    <source>
        <dbReference type="ARBA" id="ARBA00022448"/>
    </source>
</evidence>
<dbReference type="RefSeq" id="WP_121200569.1">
    <property type="nucleotide sequence ID" value="NZ_RBKU01000001.1"/>
</dbReference>
<reference evidence="8 9" key="1">
    <citation type="submission" date="2018-10" db="EMBL/GenBank/DDBJ databases">
        <title>Genomic Encyclopedia of Archaeal and Bacterial Type Strains, Phase II (KMG-II): from individual species to whole genera.</title>
        <authorList>
            <person name="Goeker M."/>
        </authorList>
    </citation>
    <scope>NUCLEOTIDE SEQUENCE [LARGE SCALE GENOMIC DNA]</scope>
    <source>
        <strain evidence="8 9">DSM 18602</strain>
    </source>
</reference>
<dbReference type="InterPro" id="IPR003423">
    <property type="entry name" value="OMP_efflux"/>
</dbReference>
<accession>A0A495J8F5</accession>
<evidence type="ECO:0000313" key="8">
    <source>
        <dbReference type="EMBL" id="RKR84738.1"/>
    </source>
</evidence>
<gene>
    <name evidence="8" type="ORF">BDD43_4989</name>
</gene>
<comment type="similarity">
    <text evidence="2">Belongs to the outer membrane factor (OMF) (TC 1.B.17) family.</text>
</comment>
<dbReference type="OrthoDB" id="9811587at2"/>
<dbReference type="SUPFAM" id="SSF56954">
    <property type="entry name" value="Outer membrane efflux proteins (OEP)"/>
    <property type="match status" value="1"/>
</dbReference>
<dbReference type="InterPro" id="IPR051906">
    <property type="entry name" value="TolC-like"/>
</dbReference>
<dbReference type="Gene3D" id="1.20.1600.10">
    <property type="entry name" value="Outer membrane efflux proteins (OEP)"/>
    <property type="match status" value="1"/>
</dbReference>
<keyword evidence="6" id="KW-0472">Membrane</keyword>
<keyword evidence="3" id="KW-0813">Transport</keyword>
<comment type="caution">
    <text evidence="8">The sequence shown here is derived from an EMBL/GenBank/DDBJ whole genome shotgun (WGS) entry which is preliminary data.</text>
</comment>
<dbReference type="PANTHER" id="PTHR30026:SF20">
    <property type="entry name" value="OUTER MEMBRANE PROTEIN TOLC"/>
    <property type="match status" value="1"/>
</dbReference>
<name>A0A495J8F5_9SPHI</name>
<dbReference type="AlphaFoldDB" id="A0A495J8F5"/>
<keyword evidence="5" id="KW-0812">Transmembrane</keyword>
<keyword evidence="9" id="KW-1185">Reference proteome</keyword>
<sequence length="450" mass="49541">MVNAATLLKIVSPLCFFSIGLYAPLKAQDSAGITRAVKWNLQTCVAYAKKNNAQINSLRLSQLTSQQEYLLARAARLPDLSGSASQYLAHGNDYSNNGTGGSGFTSSGSYGLSSSVTLYNGNYVNNNIRQKNLYVQSANLNIIQQENDITLQITQAYLTVLVDKENIIYNTDLVNTSKAQVALAQKKYKAESVARKDLIQLQAQQAADQYTLVNFRNAERSDLLTLKQILLLNSGVGFDIIKPESIQFSDSVTSFQDVEQFALKTRPEVQNGQLNVHIAELETAKARAGYKPSLSGGAALNSGYNSGQEAGYPGQLKNNFNQQVGLTLTIPIFNKGVVKTQVEEAKIAVTQARLDLSNTRIVLSQAVERAYINVENAISQYMAAQEGYQYSKESYRIAAELLRVGAANTVDFLLQKNLFVQAQQAFIQASYNQLLSRKIYDFYRGIPITL</sequence>
<protein>
    <submittedName>
        <fullName evidence="8">Outer membrane protein</fullName>
    </submittedName>
</protein>
<comment type="subcellular location">
    <subcellularLocation>
        <location evidence="1">Cell outer membrane</location>
    </subcellularLocation>
</comment>
<dbReference type="GO" id="GO:0009279">
    <property type="term" value="C:cell outer membrane"/>
    <property type="evidence" value="ECO:0007669"/>
    <property type="project" value="UniProtKB-SubCell"/>
</dbReference>
<evidence type="ECO:0000256" key="4">
    <source>
        <dbReference type="ARBA" id="ARBA00022452"/>
    </source>
</evidence>
<evidence type="ECO:0000256" key="2">
    <source>
        <dbReference type="ARBA" id="ARBA00007613"/>
    </source>
</evidence>
<keyword evidence="7" id="KW-0998">Cell outer membrane</keyword>
<dbReference type="EMBL" id="RBKU01000001">
    <property type="protein sequence ID" value="RKR84738.1"/>
    <property type="molecule type" value="Genomic_DNA"/>
</dbReference>
<dbReference type="GO" id="GO:0015288">
    <property type="term" value="F:porin activity"/>
    <property type="evidence" value="ECO:0007669"/>
    <property type="project" value="TreeGrafter"/>
</dbReference>
<evidence type="ECO:0000256" key="6">
    <source>
        <dbReference type="ARBA" id="ARBA00023136"/>
    </source>
</evidence>
<dbReference type="Pfam" id="PF02321">
    <property type="entry name" value="OEP"/>
    <property type="match status" value="2"/>
</dbReference>
<proteinExistence type="inferred from homology"/>
<dbReference type="Proteomes" id="UP000268007">
    <property type="component" value="Unassembled WGS sequence"/>
</dbReference>
<evidence type="ECO:0000256" key="1">
    <source>
        <dbReference type="ARBA" id="ARBA00004442"/>
    </source>
</evidence>
<dbReference type="GO" id="GO:0015562">
    <property type="term" value="F:efflux transmembrane transporter activity"/>
    <property type="evidence" value="ECO:0007669"/>
    <property type="project" value="InterPro"/>
</dbReference>
<dbReference type="PANTHER" id="PTHR30026">
    <property type="entry name" value="OUTER MEMBRANE PROTEIN TOLC"/>
    <property type="match status" value="1"/>
</dbReference>
<evidence type="ECO:0000256" key="7">
    <source>
        <dbReference type="ARBA" id="ARBA00023237"/>
    </source>
</evidence>
<dbReference type="GO" id="GO:1990281">
    <property type="term" value="C:efflux pump complex"/>
    <property type="evidence" value="ECO:0007669"/>
    <property type="project" value="TreeGrafter"/>
</dbReference>
<organism evidence="8 9">
    <name type="scientific">Mucilaginibacter gracilis</name>
    <dbReference type="NCBI Taxonomy" id="423350"/>
    <lineage>
        <taxon>Bacteria</taxon>
        <taxon>Pseudomonadati</taxon>
        <taxon>Bacteroidota</taxon>
        <taxon>Sphingobacteriia</taxon>
        <taxon>Sphingobacteriales</taxon>
        <taxon>Sphingobacteriaceae</taxon>
        <taxon>Mucilaginibacter</taxon>
    </lineage>
</organism>
<evidence type="ECO:0000313" key="9">
    <source>
        <dbReference type="Proteomes" id="UP000268007"/>
    </source>
</evidence>